<comment type="caution">
    <text evidence="4">The sequence shown here is derived from an EMBL/GenBank/DDBJ whole genome shotgun (WGS) entry which is preliminary data.</text>
</comment>
<feature type="region of interest" description="Disordered" evidence="3">
    <location>
        <begin position="140"/>
        <end position="183"/>
    </location>
</feature>
<keyword evidence="2" id="KW-0342">GTP-binding</keyword>
<dbReference type="GO" id="GO:0016020">
    <property type="term" value="C:membrane"/>
    <property type="evidence" value="ECO:0007669"/>
    <property type="project" value="InterPro"/>
</dbReference>
<dbReference type="Pfam" id="PF00071">
    <property type="entry name" value="Ras"/>
    <property type="match status" value="1"/>
</dbReference>
<dbReference type="PROSITE" id="PS51421">
    <property type="entry name" value="RAS"/>
    <property type="match status" value="1"/>
</dbReference>
<dbReference type="GO" id="GO:0007165">
    <property type="term" value="P:signal transduction"/>
    <property type="evidence" value="ECO:0007669"/>
    <property type="project" value="InterPro"/>
</dbReference>
<accession>A0AAI8YLF6</accession>
<dbReference type="GO" id="GO:0005525">
    <property type="term" value="F:GTP binding"/>
    <property type="evidence" value="ECO:0007669"/>
    <property type="project" value="UniProtKB-KW"/>
</dbReference>
<evidence type="ECO:0000313" key="4">
    <source>
        <dbReference type="EMBL" id="CAJ2509107.1"/>
    </source>
</evidence>
<sequence>MATPSSGRKVYKLLTIGESGAGSSSLTLRFCVGRFVEVDSPVDGEYQRSWVVNNEPCRIDVFDTVTFREEGAGCDVRDSDLQQCKGFLVVYSIASARSLEVARFWHGKIQRVKGFSKGAMPAVLVGNQCDTEHRERFLKEKQEEDDKMGRTSSVKSQTDDTGTVKTTDSSKSGKTMASGSNPWYDQLDNNNVFDVDKSRDPSNIDDLIMMLNRGLSSPEPSEKEWKEFWFNNGPIAAPQPDFVEGVTTDVLVKYLDSAEIKENFALSSGSKYPLGLTHLAGEWKRFGGDERKGHRQAAYDGAALVHRRMEALEKINEINQLSPTSISKTKPSRSRKDPNAGTKEDTMKKSKKEAVDDTKGDAAAVLTFSSDGITLLLFCNYAVPLDLGSGYEYHQVTLDTAFISNAGGERRATHVEWLKGGRMLRNAQDWAKAQCIELRDSLTKQE</sequence>
<protein>
    <submittedName>
        <fullName evidence="4">Uu.00g141330.m01.CDS01</fullName>
    </submittedName>
</protein>
<gene>
    <name evidence="4" type="ORF">KHLLAP_LOCUS9575</name>
</gene>
<dbReference type="SUPFAM" id="SSF52540">
    <property type="entry name" value="P-loop containing nucleoside triphosphate hydrolases"/>
    <property type="match status" value="1"/>
</dbReference>
<feature type="compositionally biased region" description="Polar residues" evidence="3">
    <location>
        <begin position="320"/>
        <end position="329"/>
    </location>
</feature>
<dbReference type="PRINTS" id="PR00449">
    <property type="entry name" value="RASTRNSFRMNG"/>
</dbReference>
<dbReference type="Proteomes" id="UP001295740">
    <property type="component" value="Unassembled WGS sequence"/>
</dbReference>
<evidence type="ECO:0000256" key="3">
    <source>
        <dbReference type="SAM" id="MobiDB-lite"/>
    </source>
</evidence>
<feature type="compositionally biased region" description="Basic and acidic residues" evidence="3">
    <location>
        <begin position="140"/>
        <end position="149"/>
    </location>
</feature>
<evidence type="ECO:0000313" key="5">
    <source>
        <dbReference type="Proteomes" id="UP001295740"/>
    </source>
</evidence>
<dbReference type="EMBL" id="CAUWAG010000012">
    <property type="protein sequence ID" value="CAJ2509107.1"/>
    <property type="molecule type" value="Genomic_DNA"/>
</dbReference>
<feature type="region of interest" description="Disordered" evidence="3">
    <location>
        <begin position="320"/>
        <end position="356"/>
    </location>
</feature>
<dbReference type="GO" id="GO:0003924">
    <property type="term" value="F:GTPase activity"/>
    <property type="evidence" value="ECO:0007669"/>
    <property type="project" value="InterPro"/>
</dbReference>
<reference evidence="4" key="1">
    <citation type="submission" date="2023-10" db="EMBL/GenBank/DDBJ databases">
        <authorList>
            <person name="Hackl T."/>
        </authorList>
    </citation>
    <scope>NUCLEOTIDE SEQUENCE</scope>
</reference>
<keyword evidence="1" id="KW-0547">Nucleotide-binding</keyword>
<dbReference type="InterPro" id="IPR020849">
    <property type="entry name" value="Small_GTPase_Ras-type"/>
</dbReference>
<evidence type="ECO:0000256" key="2">
    <source>
        <dbReference type="ARBA" id="ARBA00023134"/>
    </source>
</evidence>
<proteinExistence type="predicted"/>
<feature type="compositionally biased region" description="Polar residues" evidence="3">
    <location>
        <begin position="150"/>
        <end position="183"/>
    </location>
</feature>
<feature type="compositionally biased region" description="Basic and acidic residues" evidence="3">
    <location>
        <begin position="334"/>
        <end position="356"/>
    </location>
</feature>
<dbReference type="PROSITE" id="PS51419">
    <property type="entry name" value="RAB"/>
    <property type="match status" value="1"/>
</dbReference>
<name>A0AAI8YLF6_9PEZI</name>
<dbReference type="AlphaFoldDB" id="A0AAI8YLF6"/>
<dbReference type="SMART" id="SM00173">
    <property type="entry name" value="RAS"/>
    <property type="match status" value="1"/>
</dbReference>
<organism evidence="4 5">
    <name type="scientific">Anthostomella pinea</name>
    <dbReference type="NCBI Taxonomy" id="933095"/>
    <lineage>
        <taxon>Eukaryota</taxon>
        <taxon>Fungi</taxon>
        <taxon>Dikarya</taxon>
        <taxon>Ascomycota</taxon>
        <taxon>Pezizomycotina</taxon>
        <taxon>Sordariomycetes</taxon>
        <taxon>Xylariomycetidae</taxon>
        <taxon>Xylariales</taxon>
        <taxon>Xylariaceae</taxon>
        <taxon>Anthostomella</taxon>
    </lineage>
</organism>
<evidence type="ECO:0000256" key="1">
    <source>
        <dbReference type="ARBA" id="ARBA00022741"/>
    </source>
</evidence>
<keyword evidence="5" id="KW-1185">Reference proteome</keyword>
<dbReference type="PANTHER" id="PTHR24070">
    <property type="entry name" value="RAS, DI-RAS, AND RHEB FAMILY MEMBERS OF SMALL GTPASE SUPERFAMILY"/>
    <property type="match status" value="1"/>
</dbReference>
<dbReference type="InterPro" id="IPR001806">
    <property type="entry name" value="Small_GTPase"/>
</dbReference>
<dbReference type="Gene3D" id="3.40.50.300">
    <property type="entry name" value="P-loop containing nucleotide triphosphate hydrolases"/>
    <property type="match status" value="1"/>
</dbReference>
<dbReference type="InterPro" id="IPR027417">
    <property type="entry name" value="P-loop_NTPase"/>
</dbReference>
<dbReference type="SMART" id="SM00175">
    <property type="entry name" value="RAB"/>
    <property type="match status" value="1"/>
</dbReference>